<keyword evidence="2" id="KW-1185">Reference proteome</keyword>
<dbReference type="Proteomes" id="UP000665043">
    <property type="component" value="Chromosome"/>
</dbReference>
<protein>
    <recommendedName>
        <fullName evidence="3">Spore coat protein</fullName>
    </recommendedName>
</protein>
<evidence type="ECO:0000313" key="1">
    <source>
        <dbReference type="EMBL" id="QTM99574.1"/>
    </source>
</evidence>
<proteinExistence type="predicted"/>
<gene>
    <name evidence="1" type="ORF">ERJ70_09840</name>
</gene>
<evidence type="ECO:0000313" key="2">
    <source>
        <dbReference type="Proteomes" id="UP000665043"/>
    </source>
</evidence>
<sequence>MQHYLPVHQYNDQYDQYIHPHSVQENEMLERNFAFGPLGAGLVGFGLGYLGGELFGNPAIGYPRPGPYGYPGGPWYGGYGYPGAGRPPYYGRPPYFGYPRL</sequence>
<accession>A0ABX7VRM5</accession>
<evidence type="ECO:0008006" key="3">
    <source>
        <dbReference type="Google" id="ProtNLM"/>
    </source>
</evidence>
<dbReference type="EMBL" id="CP046956">
    <property type="protein sequence ID" value="QTM99574.1"/>
    <property type="molecule type" value="Genomic_DNA"/>
</dbReference>
<name>A0ABX7VRM5_9BACI</name>
<dbReference type="RefSeq" id="WP_209368954.1">
    <property type="nucleotide sequence ID" value="NZ_CP046956.1"/>
</dbReference>
<reference evidence="1 2" key="1">
    <citation type="submission" date="2019-12" db="EMBL/GenBank/DDBJ databases">
        <title>The whole genome sequencing of a strain isolated from a Mars analog, Dalangtan Playa.</title>
        <authorList>
            <person name="Huang T."/>
        </authorList>
    </citation>
    <scope>NUCLEOTIDE SEQUENCE [LARGE SCALE GENOMIC DNA]</scope>
    <source>
        <strain evidence="1 2">DP4-553-S</strain>
    </source>
</reference>
<organism evidence="1 2">
    <name type="scientific">Sediminibacillus dalangtanensis</name>
    <dbReference type="NCBI Taxonomy" id="2729421"/>
    <lineage>
        <taxon>Bacteria</taxon>
        <taxon>Bacillati</taxon>
        <taxon>Bacillota</taxon>
        <taxon>Bacilli</taxon>
        <taxon>Bacillales</taxon>
        <taxon>Bacillaceae</taxon>
        <taxon>Sediminibacillus</taxon>
    </lineage>
</organism>